<dbReference type="Proteomes" id="UP001595823">
    <property type="component" value="Unassembled WGS sequence"/>
</dbReference>
<evidence type="ECO:0000256" key="2">
    <source>
        <dbReference type="ARBA" id="ARBA00029460"/>
    </source>
</evidence>
<dbReference type="InterPro" id="IPR004538">
    <property type="entry name" value="Hemolysin_A/TlyA"/>
</dbReference>
<comment type="caution">
    <text evidence="5">The sequence shown here is derived from an EMBL/GenBank/DDBJ whole genome shotgun (WGS) entry which is preliminary data.</text>
</comment>
<evidence type="ECO:0000259" key="4">
    <source>
        <dbReference type="SMART" id="SM00363"/>
    </source>
</evidence>
<dbReference type="InterPro" id="IPR047048">
    <property type="entry name" value="TlyA"/>
</dbReference>
<dbReference type="InterPro" id="IPR002877">
    <property type="entry name" value="RNA_MeTrfase_FtsJ_dom"/>
</dbReference>
<dbReference type="PANTHER" id="PTHR32319:SF0">
    <property type="entry name" value="BACTERIAL HEMOLYSIN-LIKE PROTEIN"/>
    <property type="match status" value="1"/>
</dbReference>
<evidence type="ECO:0000256" key="1">
    <source>
        <dbReference type="ARBA" id="ARBA00022884"/>
    </source>
</evidence>
<dbReference type="PANTHER" id="PTHR32319">
    <property type="entry name" value="BACTERIAL HEMOLYSIN-LIKE PROTEIN"/>
    <property type="match status" value="1"/>
</dbReference>
<organism evidence="5 6">
    <name type="scientific">Salininema proteolyticum</name>
    <dbReference type="NCBI Taxonomy" id="1607685"/>
    <lineage>
        <taxon>Bacteria</taxon>
        <taxon>Bacillati</taxon>
        <taxon>Actinomycetota</taxon>
        <taxon>Actinomycetes</taxon>
        <taxon>Glycomycetales</taxon>
        <taxon>Glycomycetaceae</taxon>
        <taxon>Salininema</taxon>
    </lineage>
</organism>
<protein>
    <submittedName>
        <fullName evidence="5">TlyA family RNA methyltransferase</fullName>
    </submittedName>
</protein>
<dbReference type="NCBIfam" id="TIGR00478">
    <property type="entry name" value="tly"/>
    <property type="match status" value="1"/>
</dbReference>
<dbReference type="Gene3D" id="3.40.50.150">
    <property type="entry name" value="Vaccinia Virus protein VP39"/>
    <property type="match status" value="1"/>
</dbReference>
<dbReference type="GO" id="GO:0008168">
    <property type="term" value="F:methyltransferase activity"/>
    <property type="evidence" value="ECO:0007669"/>
    <property type="project" value="UniProtKB-KW"/>
</dbReference>
<gene>
    <name evidence="5" type="ORF">ACFPET_17330</name>
</gene>
<keyword evidence="5" id="KW-0489">Methyltransferase</keyword>
<dbReference type="PIRSF" id="PIRSF005578">
    <property type="entry name" value="TlyA"/>
    <property type="match status" value="1"/>
</dbReference>
<reference evidence="6" key="1">
    <citation type="journal article" date="2019" name="Int. J. Syst. Evol. Microbiol.">
        <title>The Global Catalogue of Microorganisms (GCM) 10K type strain sequencing project: providing services to taxonomists for standard genome sequencing and annotation.</title>
        <authorList>
            <consortium name="The Broad Institute Genomics Platform"/>
            <consortium name="The Broad Institute Genome Sequencing Center for Infectious Disease"/>
            <person name="Wu L."/>
            <person name="Ma J."/>
        </authorList>
    </citation>
    <scope>NUCLEOTIDE SEQUENCE [LARGE SCALE GENOMIC DNA]</scope>
    <source>
        <strain evidence="6">IBRC-M 10908</strain>
    </source>
</reference>
<evidence type="ECO:0000313" key="6">
    <source>
        <dbReference type="Proteomes" id="UP001595823"/>
    </source>
</evidence>
<dbReference type="Gene3D" id="3.10.290.10">
    <property type="entry name" value="RNA-binding S4 domain"/>
    <property type="match status" value="1"/>
</dbReference>
<keyword evidence="5" id="KW-0808">Transferase</keyword>
<sequence>MKRLDVALTERGLARSRSQAGQLIAQGKVLINGAQAAKNSVKVSDEDVLELEGPEPYASRGAGKLEPVLRAFGVRAEGLTCLDAGASTGGFTDVLLREGAKRVFAVDIGEGQLVPDLAADERVTVRDHCNVRFLSEEDIGGRADLTVADLSFISLPKVLPALAACTSEDGILLPMVKPQFEVGKAKIGNRGVVTDPALRREAVQSVIEAGAALGWNTTAVTPSPLPGPSGNVEFFAHMKHGRPAMSAEEIRAVVESV</sequence>
<proteinExistence type="inferred from homology"/>
<dbReference type="PROSITE" id="PS50889">
    <property type="entry name" value="S4"/>
    <property type="match status" value="1"/>
</dbReference>
<dbReference type="SMART" id="SM00363">
    <property type="entry name" value="S4"/>
    <property type="match status" value="1"/>
</dbReference>
<dbReference type="CDD" id="cd02440">
    <property type="entry name" value="AdoMet_MTases"/>
    <property type="match status" value="1"/>
</dbReference>
<dbReference type="CDD" id="cd00165">
    <property type="entry name" value="S4"/>
    <property type="match status" value="1"/>
</dbReference>
<comment type="similarity">
    <text evidence="2">Belongs to the TlyA family.</text>
</comment>
<dbReference type="InterPro" id="IPR029063">
    <property type="entry name" value="SAM-dependent_MTases_sf"/>
</dbReference>
<dbReference type="EMBL" id="JBHSDK010000026">
    <property type="protein sequence ID" value="MFC4336968.1"/>
    <property type="molecule type" value="Genomic_DNA"/>
</dbReference>
<dbReference type="GO" id="GO:0032259">
    <property type="term" value="P:methylation"/>
    <property type="evidence" value="ECO:0007669"/>
    <property type="project" value="UniProtKB-KW"/>
</dbReference>
<accession>A0ABV8U2Q7</accession>
<dbReference type="Pfam" id="PF01479">
    <property type="entry name" value="S4"/>
    <property type="match status" value="1"/>
</dbReference>
<keyword evidence="1 3" id="KW-0694">RNA-binding</keyword>
<name>A0ABV8U2Q7_9ACTN</name>
<evidence type="ECO:0000313" key="5">
    <source>
        <dbReference type="EMBL" id="MFC4336968.1"/>
    </source>
</evidence>
<evidence type="ECO:0000256" key="3">
    <source>
        <dbReference type="PROSITE-ProRule" id="PRU00182"/>
    </source>
</evidence>
<dbReference type="SUPFAM" id="SSF53335">
    <property type="entry name" value="S-adenosyl-L-methionine-dependent methyltransferases"/>
    <property type="match status" value="1"/>
</dbReference>
<dbReference type="InterPro" id="IPR002942">
    <property type="entry name" value="S4_RNA-bd"/>
</dbReference>
<feature type="domain" description="RNA-binding S4" evidence="4">
    <location>
        <begin position="2"/>
        <end position="66"/>
    </location>
</feature>
<dbReference type="Pfam" id="PF01728">
    <property type="entry name" value="FtsJ"/>
    <property type="match status" value="1"/>
</dbReference>
<dbReference type="InterPro" id="IPR036986">
    <property type="entry name" value="S4_RNA-bd_sf"/>
</dbReference>
<dbReference type="RefSeq" id="WP_380623440.1">
    <property type="nucleotide sequence ID" value="NZ_JBHSDK010000026.1"/>
</dbReference>
<keyword evidence="6" id="KW-1185">Reference proteome</keyword>